<name>A0AAF0EBE7_9BASI</name>
<evidence type="ECO:0000313" key="7">
    <source>
        <dbReference type="Proteomes" id="UP001214415"/>
    </source>
</evidence>
<dbReference type="GO" id="GO:0022625">
    <property type="term" value="C:cytosolic large ribosomal subunit"/>
    <property type="evidence" value="ECO:0007669"/>
    <property type="project" value="InterPro"/>
</dbReference>
<accession>A0AAF0EBE7</accession>
<evidence type="ECO:0000256" key="4">
    <source>
        <dbReference type="SAM" id="Coils"/>
    </source>
</evidence>
<dbReference type="PANTHER" id="PTHR45722:SF2">
    <property type="entry name" value="LARGE RIBOSOMAL SUBUNIT PROTEIN UL29-RELATED"/>
    <property type="match status" value="1"/>
</dbReference>
<feature type="coiled-coil region" evidence="4">
    <location>
        <begin position="335"/>
        <end position="362"/>
    </location>
</feature>
<keyword evidence="3" id="KW-0687">Ribonucleoprotein</keyword>
<dbReference type="FunFam" id="1.10.287.310:FF:000002">
    <property type="entry name" value="60S ribosomal protein L35"/>
    <property type="match status" value="1"/>
</dbReference>
<keyword evidence="4" id="KW-0175">Coiled coil</keyword>
<reference evidence="6" key="1">
    <citation type="submission" date="2023-03" db="EMBL/GenBank/DDBJ databases">
        <title>Mating type loci evolution in Malassezia.</title>
        <authorList>
            <person name="Coelho M.A."/>
        </authorList>
    </citation>
    <scope>NUCLEOTIDE SEQUENCE</scope>
    <source>
        <strain evidence="6">CBS 12830</strain>
    </source>
</reference>
<gene>
    <name evidence="6" type="primary">rpl35</name>
    <name evidence="6" type="ORF">MEQU1_000480</name>
</gene>
<dbReference type="CDD" id="cd00427">
    <property type="entry name" value="Ribosomal_L29_HIP"/>
    <property type="match status" value="1"/>
</dbReference>
<dbReference type="HAMAP" id="MF_00374">
    <property type="entry name" value="Ribosomal_uL29"/>
    <property type="match status" value="1"/>
</dbReference>
<dbReference type="Proteomes" id="UP001214415">
    <property type="component" value="Chromosome 1"/>
</dbReference>
<dbReference type="GO" id="GO:0030684">
    <property type="term" value="C:preribosome"/>
    <property type="evidence" value="ECO:0007669"/>
    <property type="project" value="UniProtKB-ARBA"/>
</dbReference>
<dbReference type="InterPro" id="IPR018254">
    <property type="entry name" value="Ribosomal_uL29_CS"/>
</dbReference>
<dbReference type="EMBL" id="CP119900">
    <property type="protein sequence ID" value="WFD21824.1"/>
    <property type="molecule type" value="Genomic_DNA"/>
</dbReference>
<proteinExistence type="inferred from homology"/>
<comment type="similarity">
    <text evidence="1">Belongs to the universal ribosomal protein uL29 family.</text>
</comment>
<keyword evidence="7" id="KW-1185">Reference proteome</keyword>
<keyword evidence="2 6" id="KW-0689">Ribosomal protein</keyword>
<evidence type="ECO:0000256" key="5">
    <source>
        <dbReference type="SAM" id="MobiDB-lite"/>
    </source>
</evidence>
<evidence type="ECO:0000313" key="6">
    <source>
        <dbReference type="EMBL" id="WFD21824.1"/>
    </source>
</evidence>
<organism evidence="6 7">
    <name type="scientific">Malassezia equina</name>
    <dbReference type="NCBI Taxonomy" id="1381935"/>
    <lineage>
        <taxon>Eukaryota</taxon>
        <taxon>Fungi</taxon>
        <taxon>Dikarya</taxon>
        <taxon>Basidiomycota</taxon>
        <taxon>Ustilaginomycotina</taxon>
        <taxon>Malasseziomycetes</taxon>
        <taxon>Malasseziales</taxon>
        <taxon>Malasseziaceae</taxon>
        <taxon>Malassezia</taxon>
    </lineage>
</organism>
<evidence type="ECO:0000256" key="1">
    <source>
        <dbReference type="ARBA" id="ARBA00009254"/>
    </source>
</evidence>
<dbReference type="GO" id="GO:0003735">
    <property type="term" value="F:structural constituent of ribosome"/>
    <property type="evidence" value="ECO:0007669"/>
    <property type="project" value="InterPro"/>
</dbReference>
<dbReference type="GO" id="GO:0003729">
    <property type="term" value="F:mRNA binding"/>
    <property type="evidence" value="ECO:0007669"/>
    <property type="project" value="TreeGrafter"/>
</dbReference>
<dbReference type="GO" id="GO:0006412">
    <property type="term" value="P:translation"/>
    <property type="evidence" value="ECO:0007669"/>
    <property type="project" value="InterPro"/>
</dbReference>
<dbReference type="FunFam" id="6.10.250.3450:FF:000001">
    <property type="entry name" value="60S ribosomal protein L35"/>
    <property type="match status" value="1"/>
</dbReference>
<dbReference type="Gene3D" id="6.10.250.3450">
    <property type="match status" value="1"/>
</dbReference>
<dbReference type="NCBIfam" id="TIGR00012">
    <property type="entry name" value="L29"/>
    <property type="match status" value="1"/>
</dbReference>
<dbReference type="InterPro" id="IPR036049">
    <property type="entry name" value="Ribosomal_uL29_sf"/>
</dbReference>
<evidence type="ECO:0000256" key="3">
    <source>
        <dbReference type="ARBA" id="ARBA00023274"/>
    </source>
</evidence>
<sequence>MPQALRTPLWPITDEAAESSESESASSSDSDSDEPHAQAMRRPSPQRRTNSERAPVHLPQRPSLAITRDQKRTWLRNGASMRVGDSQWSLLQNEGLSLANYHPVAPESAVSLHGSSRSEDRIRAAQRLFHALGQSSRMEQRTPPKEAPKRSRISILQSLRVQAQRRHSREVADAPLMRDREELSFSTNMQGTQHCVIAMESSTFELVVTPPTPRTDEHEWEGGAPITGVRLSSHKTAHTLPPLPPSPQLQPPPFELAPGRAQQLAQRKQRQEQELIAWMALQEISTAQLRTSWAPSASADKMRMLTQWNARMAEQAKFQGAQTSMPAFQAKVRTHELQNKSKTDLLNQVEELRKELLQLRVQKVAGGASSKLARINTVRKNIARVLTVINLKQRANLRELYKGKKYQPLDLRAKKTRALRRKLTKHEAKATTERQHKKNVHFGTRRFVIKA</sequence>
<dbReference type="Pfam" id="PF00831">
    <property type="entry name" value="Ribosomal_L29"/>
    <property type="match status" value="1"/>
</dbReference>
<dbReference type="PANTHER" id="PTHR45722">
    <property type="entry name" value="60S RIBOSOMAL PROTEIN L35"/>
    <property type="match status" value="1"/>
</dbReference>
<dbReference type="GO" id="GO:0000463">
    <property type="term" value="P:maturation of LSU-rRNA from tricistronic rRNA transcript (SSU-rRNA, 5.8S rRNA, LSU-rRNA)"/>
    <property type="evidence" value="ECO:0007669"/>
    <property type="project" value="InterPro"/>
</dbReference>
<dbReference type="InterPro" id="IPR001854">
    <property type="entry name" value="Ribosomal_uL29"/>
</dbReference>
<dbReference type="PROSITE" id="PS00579">
    <property type="entry name" value="RIBOSOMAL_L29"/>
    <property type="match status" value="1"/>
</dbReference>
<dbReference type="InterPro" id="IPR045059">
    <property type="entry name" value="Ribosomal_uL29_euk"/>
</dbReference>
<protein>
    <submittedName>
        <fullName evidence="6">60S ribosomal protein L35, L29</fullName>
    </submittedName>
</protein>
<dbReference type="Gene3D" id="1.10.287.310">
    <property type="match status" value="1"/>
</dbReference>
<feature type="region of interest" description="Disordered" evidence="5">
    <location>
        <begin position="1"/>
        <end position="71"/>
    </location>
</feature>
<evidence type="ECO:0000256" key="2">
    <source>
        <dbReference type="ARBA" id="ARBA00022980"/>
    </source>
</evidence>
<dbReference type="AlphaFoldDB" id="A0AAF0EBE7"/>
<dbReference type="SUPFAM" id="SSF46561">
    <property type="entry name" value="Ribosomal protein L29 (L29p)"/>
    <property type="match status" value="1"/>
</dbReference>